<evidence type="ECO:0000313" key="13">
    <source>
        <dbReference type="Proteomes" id="UP000297288"/>
    </source>
</evidence>
<proteinExistence type="predicted"/>
<dbReference type="InterPro" id="IPR001789">
    <property type="entry name" value="Sig_transdc_resp-reg_receiver"/>
</dbReference>
<dbReference type="InterPro" id="IPR039420">
    <property type="entry name" value="WalR-like"/>
</dbReference>
<keyword evidence="5" id="KW-0804">Transcription</keyword>
<feature type="DNA-binding region" description="OmpR/PhoB-type" evidence="7">
    <location>
        <begin position="125"/>
        <end position="219"/>
    </location>
</feature>
<dbReference type="PANTHER" id="PTHR48111:SF21">
    <property type="entry name" value="DNA-BINDING DUAL MASTER TRANSCRIPTIONAL REGULATOR RPAA"/>
    <property type="match status" value="1"/>
</dbReference>
<evidence type="ECO:0000259" key="9">
    <source>
        <dbReference type="PROSITE" id="PS51755"/>
    </source>
</evidence>
<keyword evidence="2" id="KW-0902">Two-component regulatory system</keyword>
<dbReference type="AlphaFoldDB" id="A0A1G6JXU0"/>
<dbReference type="GO" id="GO:0032993">
    <property type="term" value="C:protein-DNA complex"/>
    <property type="evidence" value="ECO:0007669"/>
    <property type="project" value="TreeGrafter"/>
</dbReference>
<dbReference type="Gene3D" id="1.10.10.10">
    <property type="entry name" value="Winged helix-like DNA-binding domain superfamily/Winged helix DNA-binding domain"/>
    <property type="match status" value="1"/>
</dbReference>
<dbReference type="EMBL" id="FMYV01000002">
    <property type="protein sequence ID" value="SDC23513.1"/>
    <property type="molecule type" value="Genomic_DNA"/>
</dbReference>
<dbReference type="EMBL" id="SRME01000002">
    <property type="protein sequence ID" value="TGG88355.1"/>
    <property type="molecule type" value="Genomic_DNA"/>
</dbReference>
<reference evidence="10 12" key="1">
    <citation type="submission" date="2016-10" db="EMBL/GenBank/DDBJ databases">
        <authorList>
            <person name="de Groot N.N."/>
        </authorList>
    </citation>
    <scope>NUCLEOTIDE SEQUENCE [LARGE SCALE GENOMIC DNA]</scope>
    <source>
        <strain evidence="10 12">WG14</strain>
    </source>
</reference>
<evidence type="ECO:0000256" key="2">
    <source>
        <dbReference type="ARBA" id="ARBA00023012"/>
    </source>
</evidence>
<dbReference type="PROSITE" id="PS50110">
    <property type="entry name" value="RESPONSE_REGULATORY"/>
    <property type="match status" value="1"/>
</dbReference>
<evidence type="ECO:0000256" key="6">
    <source>
        <dbReference type="PROSITE-ProRule" id="PRU00169"/>
    </source>
</evidence>
<dbReference type="SUPFAM" id="SSF52172">
    <property type="entry name" value="CheY-like"/>
    <property type="match status" value="1"/>
</dbReference>
<evidence type="ECO:0000256" key="3">
    <source>
        <dbReference type="ARBA" id="ARBA00023015"/>
    </source>
</evidence>
<dbReference type="GO" id="GO:0006355">
    <property type="term" value="P:regulation of DNA-templated transcription"/>
    <property type="evidence" value="ECO:0007669"/>
    <property type="project" value="InterPro"/>
</dbReference>
<evidence type="ECO:0000313" key="10">
    <source>
        <dbReference type="EMBL" id="SDC23513.1"/>
    </source>
</evidence>
<dbReference type="CDD" id="cd00383">
    <property type="entry name" value="trans_reg_C"/>
    <property type="match status" value="1"/>
</dbReference>
<dbReference type="InterPro" id="IPR001867">
    <property type="entry name" value="OmpR/PhoB-type_DNA-bd"/>
</dbReference>
<dbReference type="InterPro" id="IPR011006">
    <property type="entry name" value="CheY-like_superfamily"/>
</dbReference>
<dbReference type="PANTHER" id="PTHR48111">
    <property type="entry name" value="REGULATOR OF RPOS"/>
    <property type="match status" value="1"/>
</dbReference>
<dbReference type="SMART" id="SM00862">
    <property type="entry name" value="Trans_reg_C"/>
    <property type="match status" value="1"/>
</dbReference>
<dbReference type="PROSITE" id="PS51755">
    <property type="entry name" value="OMPR_PHOB"/>
    <property type="match status" value="1"/>
</dbReference>
<evidence type="ECO:0000259" key="8">
    <source>
        <dbReference type="PROSITE" id="PS50110"/>
    </source>
</evidence>
<dbReference type="Gene3D" id="3.40.50.2300">
    <property type="match status" value="1"/>
</dbReference>
<dbReference type="Pfam" id="PF00486">
    <property type="entry name" value="Trans_reg_C"/>
    <property type="match status" value="1"/>
</dbReference>
<dbReference type="GO" id="GO:0005829">
    <property type="term" value="C:cytosol"/>
    <property type="evidence" value="ECO:0007669"/>
    <property type="project" value="TreeGrafter"/>
</dbReference>
<dbReference type="Gene3D" id="6.10.250.690">
    <property type="match status" value="1"/>
</dbReference>
<evidence type="ECO:0000313" key="11">
    <source>
        <dbReference type="EMBL" id="TGG88355.1"/>
    </source>
</evidence>
<dbReference type="SMART" id="SM00448">
    <property type="entry name" value="REC"/>
    <property type="match status" value="1"/>
</dbReference>
<dbReference type="STRING" id="28234.SAMN04488588_0669"/>
<protein>
    <submittedName>
        <fullName evidence="11">Response regulator transcription factor</fullName>
    </submittedName>
    <submittedName>
        <fullName evidence="10">Two-component system, OmpR family, response regulator</fullName>
    </submittedName>
</protein>
<evidence type="ECO:0000256" key="4">
    <source>
        <dbReference type="ARBA" id="ARBA00023125"/>
    </source>
</evidence>
<keyword evidence="1 6" id="KW-0597">Phosphoprotein</keyword>
<sequence length="227" mass="26658">MPTILIVEDDPDIRDILKTYLQIEKFHILEAETLSEMRNVLNREKSIDIMLLDIMLPDGDSVDELPRIRMMNRDMGIIIISAKNTDRDKIWGIESGSDDYITKPFNPKEVVVRVRALLKRIKNDNEIIKYGNLEIYPNNYSVKYNNEVIEFTSKEFEILYLLAKKPERIYTRDDIISKIWFDDNFITDRVIDVHVSMIRSKIGKEWIKTIRGVGYKFNPDADLLNKG</sequence>
<dbReference type="GO" id="GO:0000976">
    <property type="term" value="F:transcription cis-regulatory region binding"/>
    <property type="evidence" value="ECO:0007669"/>
    <property type="project" value="TreeGrafter"/>
</dbReference>
<accession>A0A1G6JXU0</accession>
<keyword evidence="4 7" id="KW-0238">DNA-binding</keyword>
<organism evidence="10 12">
    <name type="scientific">Geotoga petraea</name>
    <dbReference type="NCBI Taxonomy" id="28234"/>
    <lineage>
        <taxon>Bacteria</taxon>
        <taxon>Thermotogati</taxon>
        <taxon>Thermotogota</taxon>
        <taxon>Thermotogae</taxon>
        <taxon>Petrotogales</taxon>
        <taxon>Petrotogaceae</taxon>
        <taxon>Geotoga</taxon>
    </lineage>
</organism>
<keyword evidence="12" id="KW-1185">Reference proteome</keyword>
<dbReference type="Pfam" id="PF00072">
    <property type="entry name" value="Response_reg"/>
    <property type="match status" value="1"/>
</dbReference>
<keyword evidence="3" id="KW-0805">Transcription regulation</keyword>
<feature type="modified residue" description="4-aspartylphosphate" evidence="6">
    <location>
        <position position="53"/>
    </location>
</feature>
<dbReference type="InterPro" id="IPR036388">
    <property type="entry name" value="WH-like_DNA-bd_sf"/>
</dbReference>
<name>A0A1G6JXU0_9BACT</name>
<evidence type="ECO:0000256" key="5">
    <source>
        <dbReference type="ARBA" id="ARBA00023163"/>
    </source>
</evidence>
<evidence type="ECO:0000256" key="7">
    <source>
        <dbReference type="PROSITE-ProRule" id="PRU01091"/>
    </source>
</evidence>
<feature type="domain" description="OmpR/PhoB-type" evidence="9">
    <location>
        <begin position="125"/>
        <end position="219"/>
    </location>
</feature>
<feature type="domain" description="Response regulatory" evidence="8">
    <location>
        <begin position="3"/>
        <end position="118"/>
    </location>
</feature>
<dbReference type="Proteomes" id="UP000297288">
    <property type="component" value="Unassembled WGS sequence"/>
</dbReference>
<evidence type="ECO:0000313" key="12">
    <source>
        <dbReference type="Proteomes" id="UP000199322"/>
    </source>
</evidence>
<dbReference type="OrthoDB" id="48397at2"/>
<reference evidence="11 13" key="2">
    <citation type="submission" date="2019-04" db="EMBL/GenBank/DDBJ databases">
        <title>Draft genome sequence data and analysis of a Fermenting Bacterium, Geotoga petraea strain HO-Geo1, isolated from heavy-oil petroleum reservoir in Russia.</title>
        <authorList>
            <person name="Grouzdev D.S."/>
            <person name="Semenova E.M."/>
            <person name="Sokolova D.S."/>
            <person name="Tourova T.P."/>
            <person name="Poltaraus A.B."/>
            <person name="Nazina T.N."/>
        </authorList>
    </citation>
    <scope>NUCLEOTIDE SEQUENCE [LARGE SCALE GENOMIC DNA]</scope>
    <source>
        <strain evidence="11 13">HO-Geo1</strain>
    </source>
</reference>
<evidence type="ECO:0000256" key="1">
    <source>
        <dbReference type="ARBA" id="ARBA00022553"/>
    </source>
</evidence>
<dbReference type="RefSeq" id="WP_091402791.1">
    <property type="nucleotide sequence ID" value="NZ_FMYV01000002.1"/>
</dbReference>
<dbReference type="GO" id="GO:0000156">
    <property type="term" value="F:phosphorelay response regulator activity"/>
    <property type="evidence" value="ECO:0007669"/>
    <property type="project" value="TreeGrafter"/>
</dbReference>
<gene>
    <name evidence="11" type="ORF">E4650_04750</name>
    <name evidence="10" type="ORF">SAMN04488588_0669</name>
</gene>
<dbReference type="Proteomes" id="UP000199322">
    <property type="component" value="Unassembled WGS sequence"/>
</dbReference>